<proteinExistence type="predicted"/>
<feature type="transmembrane region" description="Helical" evidence="1">
    <location>
        <begin position="166"/>
        <end position="190"/>
    </location>
</feature>
<feature type="transmembrane region" description="Helical" evidence="1">
    <location>
        <begin position="37"/>
        <end position="54"/>
    </location>
</feature>
<evidence type="ECO:0000313" key="3">
    <source>
        <dbReference type="EMBL" id="GAA6145358.1"/>
    </source>
</evidence>
<feature type="transmembrane region" description="Helical" evidence="1">
    <location>
        <begin position="557"/>
        <end position="579"/>
    </location>
</feature>
<protein>
    <submittedName>
        <fullName evidence="3">Protein-glutamine gamma-glutamyltransferase TgpA</fullName>
    </submittedName>
</protein>
<gene>
    <name evidence="3" type="primary">tgpA</name>
    <name evidence="3" type="ORF">NBRC116585_14760</name>
</gene>
<dbReference type="Gene3D" id="3.10.620.30">
    <property type="match status" value="1"/>
</dbReference>
<dbReference type="InterPro" id="IPR021878">
    <property type="entry name" value="TgpA_N"/>
</dbReference>
<dbReference type="InterPro" id="IPR002931">
    <property type="entry name" value="Transglutaminase-like"/>
</dbReference>
<reference evidence="3 4" key="1">
    <citation type="submission" date="2024-04" db="EMBL/GenBank/DDBJ databases">
        <title>Draft genome sequence of Thalassolituus maritimus NBRC 116585.</title>
        <authorList>
            <person name="Miyakawa T."/>
            <person name="Kusuya Y."/>
            <person name="Miura T."/>
        </authorList>
    </citation>
    <scope>NUCLEOTIDE SEQUENCE [LARGE SCALE GENOMIC DNA]</scope>
    <source>
        <strain evidence="3 4">5NW40-0001</strain>
    </source>
</reference>
<dbReference type="Pfam" id="PF01841">
    <property type="entry name" value="Transglut_core"/>
    <property type="match status" value="1"/>
</dbReference>
<keyword evidence="1" id="KW-0812">Transmembrane</keyword>
<dbReference type="PANTHER" id="PTHR42736:SF1">
    <property type="entry name" value="PROTEIN-GLUTAMINE GAMMA-GLUTAMYLTRANSFERASE"/>
    <property type="match status" value="1"/>
</dbReference>
<feature type="transmembrane region" description="Helical" evidence="1">
    <location>
        <begin position="136"/>
        <end position="154"/>
    </location>
</feature>
<feature type="transmembrane region" description="Helical" evidence="1">
    <location>
        <begin position="112"/>
        <end position="130"/>
    </location>
</feature>
<feature type="domain" description="Transglutaminase-like" evidence="2">
    <location>
        <begin position="408"/>
        <end position="477"/>
    </location>
</feature>
<sequence>MVSKVTKPVNNIPLHSQALLLLVLSVLSALVPHTGYLPLWIYLMVCLVLGWRWLVFRGYLSFPGRLAKILTVALATAGVYSLSGGQISLEGSSAFLISAGVLKLLELSNRRDGVFVVFIAVFIQATGFLFQQGILYSLHGVLTLVLATAAMISTQAATPHGNDRRVPVFAVSGRLLLLALPFMLIVYFLFPRIGPLWSVALQSDKAMTGLSERIRPGGITELSQSSEVAFRVTFDGERPAQNQLYWRAMTFDRHDGTGWEASKLDGIELPINPEAVARSYEYEIIQEPTGQRYLFSLAGSVSTEPDVTLTTTRLLRYDRPLYQRMRYRVASAGGSQVGPAYGADRYASQGSYLGLPADVNPQTRLWAMTLPQEAGDFQRAFVNYIRREPFFYTLQPPSYNGDDIDQFLFSGRRGFCEHYASAMTFAARAAGIPARVVAGYQGGEWHPDGYLTVRQYDAHAWVELWDGNAWIRVDPTAAIAPDRIEYGVQRALLEEDSFLADNPLSLHRYRGVGWINKLRQQMDNVNYLWSRWVLSYDSDRQQGLLSRWLGLEQLADGLYVLAGAIAGLFVFGSVWQWWLQRSPRQSPLIRVLRGLSEEAGRKGLLIEAGTAPVTLLDGIKTAYPDLTPQCERCRQGVIESLYAPEEPGSASGADHIKTLIGNLKRLRRALRRSRPIAETPAARNV</sequence>
<dbReference type="SMART" id="SM00460">
    <property type="entry name" value="TGc"/>
    <property type="match status" value="1"/>
</dbReference>
<evidence type="ECO:0000259" key="2">
    <source>
        <dbReference type="SMART" id="SM00460"/>
    </source>
</evidence>
<evidence type="ECO:0000256" key="1">
    <source>
        <dbReference type="SAM" id="Phobius"/>
    </source>
</evidence>
<dbReference type="InterPro" id="IPR038765">
    <property type="entry name" value="Papain-like_cys_pep_sf"/>
</dbReference>
<comment type="caution">
    <text evidence="3">The sequence shown here is derived from an EMBL/GenBank/DDBJ whole genome shotgun (WGS) entry which is preliminary data.</text>
</comment>
<dbReference type="EMBL" id="BAABWH010000003">
    <property type="protein sequence ID" value="GAA6145358.1"/>
    <property type="molecule type" value="Genomic_DNA"/>
</dbReference>
<dbReference type="PANTHER" id="PTHR42736">
    <property type="entry name" value="PROTEIN-GLUTAMINE GAMMA-GLUTAMYLTRANSFERASE"/>
    <property type="match status" value="1"/>
</dbReference>
<dbReference type="Proteomes" id="UP001481413">
    <property type="component" value="Unassembled WGS sequence"/>
</dbReference>
<accession>A0ABP9ZYY2</accession>
<keyword evidence="4" id="KW-1185">Reference proteome</keyword>
<organism evidence="3 4">
    <name type="scientific">Thalassolituus maritimus</name>
    <dbReference type="NCBI Taxonomy" id="484498"/>
    <lineage>
        <taxon>Bacteria</taxon>
        <taxon>Pseudomonadati</taxon>
        <taxon>Pseudomonadota</taxon>
        <taxon>Gammaproteobacteria</taxon>
        <taxon>Oceanospirillales</taxon>
        <taxon>Oceanospirillaceae</taxon>
        <taxon>Thalassolituus</taxon>
    </lineage>
</organism>
<dbReference type="InterPro" id="IPR052901">
    <property type="entry name" value="Bact_TGase-like"/>
</dbReference>
<feature type="transmembrane region" description="Helical" evidence="1">
    <location>
        <begin position="12"/>
        <end position="31"/>
    </location>
</feature>
<dbReference type="Pfam" id="PF11992">
    <property type="entry name" value="TgpA_N"/>
    <property type="match status" value="1"/>
</dbReference>
<name>A0ABP9ZYY2_9GAMM</name>
<keyword evidence="1" id="KW-0472">Membrane</keyword>
<evidence type="ECO:0000313" key="4">
    <source>
        <dbReference type="Proteomes" id="UP001481413"/>
    </source>
</evidence>
<dbReference type="SUPFAM" id="SSF54001">
    <property type="entry name" value="Cysteine proteinases"/>
    <property type="match status" value="1"/>
</dbReference>
<keyword evidence="1" id="KW-1133">Transmembrane helix</keyword>